<proteinExistence type="inferred from homology"/>
<name>A0A2G0E5V6_ENTFC</name>
<comment type="cofactor">
    <cofactor evidence="1">
        <name>pyridoxal 5'-phosphate</name>
        <dbReference type="ChEBI" id="CHEBI:597326"/>
    </cofactor>
</comment>
<feature type="domain" description="Serine hydroxymethyltransferase-like" evidence="7">
    <location>
        <begin position="1"/>
        <end position="134"/>
    </location>
</feature>
<keyword evidence="8" id="KW-0489">Methyltransferase</keyword>
<evidence type="ECO:0000256" key="2">
    <source>
        <dbReference type="ARBA" id="ARBA00006376"/>
    </source>
</evidence>
<gene>
    <name evidence="8" type="primary">glyA</name>
    <name evidence="8" type="ORF">CQR37_17875</name>
</gene>
<dbReference type="GO" id="GO:0032259">
    <property type="term" value="P:methylation"/>
    <property type="evidence" value="ECO:0007669"/>
    <property type="project" value="UniProtKB-KW"/>
</dbReference>
<dbReference type="PANTHER" id="PTHR11680">
    <property type="entry name" value="SERINE HYDROXYMETHYLTRANSFERASE"/>
    <property type="match status" value="1"/>
</dbReference>
<feature type="non-terminal residue" evidence="8">
    <location>
        <position position="134"/>
    </location>
</feature>
<dbReference type="Gene3D" id="3.40.640.10">
    <property type="entry name" value="Type I PLP-dependent aspartate aminotransferase-like (Major domain)"/>
    <property type="match status" value="1"/>
</dbReference>
<keyword evidence="6" id="KW-0663">Pyridoxal phosphate</keyword>
<dbReference type="GO" id="GO:0019264">
    <property type="term" value="P:glycine biosynthetic process from serine"/>
    <property type="evidence" value="ECO:0007669"/>
    <property type="project" value="TreeGrafter"/>
</dbReference>
<accession>A0A2G0E5V6</accession>
<dbReference type="GO" id="GO:0046653">
    <property type="term" value="P:tetrahydrofolate metabolic process"/>
    <property type="evidence" value="ECO:0007669"/>
    <property type="project" value="TreeGrafter"/>
</dbReference>
<dbReference type="Proteomes" id="UP000224303">
    <property type="component" value="Unassembled WGS sequence"/>
</dbReference>
<dbReference type="GO" id="GO:0004372">
    <property type="term" value="F:glycine hydroxymethyltransferase activity"/>
    <property type="evidence" value="ECO:0007669"/>
    <property type="project" value="UniProtKB-EC"/>
</dbReference>
<dbReference type="Gene3D" id="3.90.1150.10">
    <property type="entry name" value="Aspartate Aminotransferase, domain 1"/>
    <property type="match status" value="1"/>
</dbReference>
<dbReference type="Pfam" id="PF00464">
    <property type="entry name" value="SHMT"/>
    <property type="match status" value="1"/>
</dbReference>
<organism evidence="8 9">
    <name type="scientific">Enterococcus faecium</name>
    <name type="common">Streptococcus faecium</name>
    <dbReference type="NCBI Taxonomy" id="1352"/>
    <lineage>
        <taxon>Bacteria</taxon>
        <taxon>Bacillati</taxon>
        <taxon>Bacillota</taxon>
        <taxon>Bacilli</taxon>
        <taxon>Lactobacillales</taxon>
        <taxon>Enterococcaceae</taxon>
        <taxon>Enterococcus</taxon>
    </lineage>
</organism>
<sequence>PNPVPYADITTTTTHKTLRGPRGGMILTNDETLAKKINSAVFPGIQGGPLEHVIAGKAAAFKEALDPAFKEYSEQIIANAKAMVKVFNQAIGTRVISGATDNHLMLIDVRELGINGKEAESILDSVNITVNKNS</sequence>
<evidence type="ECO:0000256" key="3">
    <source>
        <dbReference type="ARBA" id="ARBA00022563"/>
    </source>
</evidence>
<keyword evidence="3" id="KW-0554">One-carbon metabolism</keyword>
<dbReference type="InterPro" id="IPR015421">
    <property type="entry name" value="PyrdxlP-dep_Trfase_major"/>
</dbReference>
<dbReference type="SUPFAM" id="SSF53383">
    <property type="entry name" value="PLP-dependent transferases"/>
    <property type="match status" value="1"/>
</dbReference>
<keyword evidence="4" id="KW-0028">Amino-acid biosynthesis</keyword>
<dbReference type="GO" id="GO:0005829">
    <property type="term" value="C:cytosol"/>
    <property type="evidence" value="ECO:0007669"/>
    <property type="project" value="TreeGrafter"/>
</dbReference>
<dbReference type="InterPro" id="IPR015424">
    <property type="entry name" value="PyrdxlP-dep_Trfase"/>
</dbReference>
<feature type="non-terminal residue" evidence="8">
    <location>
        <position position="1"/>
    </location>
</feature>
<dbReference type="GO" id="GO:0006730">
    <property type="term" value="P:one-carbon metabolic process"/>
    <property type="evidence" value="ECO:0007669"/>
    <property type="project" value="UniProtKB-KW"/>
</dbReference>
<dbReference type="InterPro" id="IPR049943">
    <property type="entry name" value="Ser_HO-MeTrfase-like"/>
</dbReference>
<dbReference type="GO" id="GO:0008168">
    <property type="term" value="F:methyltransferase activity"/>
    <property type="evidence" value="ECO:0007669"/>
    <property type="project" value="UniProtKB-KW"/>
</dbReference>
<evidence type="ECO:0000256" key="6">
    <source>
        <dbReference type="ARBA" id="ARBA00022898"/>
    </source>
</evidence>
<dbReference type="PANTHER" id="PTHR11680:SF35">
    <property type="entry name" value="SERINE HYDROXYMETHYLTRANSFERASE 1"/>
    <property type="match status" value="1"/>
</dbReference>
<evidence type="ECO:0000256" key="5">
    <source>
        <dbReference type="ARBA" id="ARBA00022679"/>
    </source>
</evidence>
<dbReference type="InterPro" id="IPR039429">
    <property type="entry name" value="SHMT-like_dom"/>
</dbReference>
<dbReference type="InterPro" id="IPR015422">
    <property type="entry name" value="PyrdxlP-dep_Trfase_small"/>
</dbReference>
<protein>
    <submittedName>
        <fullName evidence="8">Serine hydroxymethyltransferase</fullName>
        <ecNumber evidence="8">2.1.2.1</ecNumber>
    </submittedName>
</protein>
<dbReference type="InterPro" id="IPR019798">
    <property type="entry name" value="Ser_HO-MeTrfase_PLP_BS"/>
</dbReference>
<evidence type="ECO:0000256" key="1">
    <source>
        <dbReference type="ARBA" id="ARBA00001933"/>
    </source>
</evidence>
<evidence type="ECO:0000259" key="7">
    <source>
        <dbReference type="Pfam" id="PF00464"/>
    </source>
</evidence>
<evidence type="ECO:0000256" key="4">
    <source>
        <dbReference type="ARBA" id="ARBA00022605"/>
    </source>
</evidence>
<comment type="similarity">
    <text evidence="2">Belongs to the SHMT family.</text>
</comment>
<evidence type="ECO:0000313" key="8">
    <source>
        <dbReference type="EMBL" id="PHL19860.1"/>
    </source>
</evidence>
<reference evidence="8 9" key="1">
    <citation type="submission" date="2017-10" db="EMBL/GenBank/DDBJ databases">
        <title>Draft genomes of the Enterococcus faecium isolated from human feces before and after Helicobacter pylori eradication therapy.</title>
        <authorList>
            <person name="Prianichniikov N.A."/>
            <person name="Glushchenko O.E."/>
            <person name="Malakhova M.V."/>
        </authorList>
    </citation>
    <scope>NUCLEOTIDE SEQUENCE [LARGE SCALE GENOMIC DNA]</scope>
    <source>
        <strain evidence="8 9">Hp_5-7</strain>
    </source>
</reference>
<dbReference type="GO" id="GO:0030170">
    <property type="term" value="F:pyridoxal phosphate binding"/>
    <property type="evidence" value="ECO:0007669"/>
    <property type="project" value="InterPro"/>
</dbReference>
<comment type="caution">
    <text evidence="8">The sequence shown here is derived from an EMBL/GenBank/DDBJ whole genome shotgun (WGS) entry which is preliminary data.</text>
</comment>
<keyword evidence="5 8" id="KW-0808">Transferase</keyword>
<dbReference type="PROSITE" id="PS00096">
    <property type="entry name" value="SHMT"/>
    <property type="match status" value="1"/>
</dbReference>
<evidence type="ECO:0000313" key="9">
    <source>
        <dbReference type="Proteomes" id="UP000224303"/>
    </source>
</evidence>
<dbReference type="EMBL" id="PCGC01000663">
    <property type="protein sequence ID" value="PHL19860.1"/>
    <property type="molecule type" value="Genomic_DNA"/>
</dbReference>
<dbReference type="EC" id="2.1.2.1" evidence="8"/>
<dbReference type="AlphaFoldDB" id="A0A2G0E5V6"/>